<feature type="coiled-coil region" evidence="6">
    <location>
        <begin position="208"/>
        <end position="235"/>
    </location>
</feature>
<dbReference type="RefSeq" id="WP_093208159.1">
    <property type="nucleotide sequence ID" value="NZ_FNGS01000010.1"/>
</dbReference>
<dbReference type="SMART" id="SM00388">
    <property type="entry name" value="HisKA"/>
    <property type="match status" value="1"/>
</dbReference>
<dbReference type="AlphaFoldDB" id="A0A1G9X841"/>
<evidence type="ECO:0000313" key="10">
    <source>
        <dbReference type="Proteomes" id="UP000198901"/>
    </source>
</evidence>
<proteinExistence type="predicted"/>
<protein>
    <recommendedName>
        <fullName evidence="2">histidine kinase</fullName>
        <ecNumber evidence="2">2.7.13.3</ecNumber>
    </recommendedName>
</protein>
<dbReference type="InterPro" id="IPR052162">
    <property type="entry name" value="Sensor_kinase/Photoreceptor"/>
</dbReference>
<keyword evidence="3" id="KW-0597">Phosphoprotein</keyword>
<evidence type="ECO:0000256" key="1">
    <source>
        <dbReference type="ARBA" id="ARBA00000085"/>
    </source>
</evidence>
<dbReference type="SUPFAM" id="SSF47384">
    <property type="entry name" value="Homodimeric domain of signal transducing histidine kinase"/>
    <property type="match status" value="1"/>
</dbReference>
<evidence type="ECO:0000256" key="5">
    <source>
        <dbReference type="ARBA" id="ARBA00022777"/>
    </source>
</evidence>
<reference evidence="9 10" key="1">
    <citation type="submission" date="2016-10" db="EMBL/GenBank/DDBJ databases">
        <authorList>
            <person name="de Groot N.N."/>
        </authorList>
    </citation>
    <scope>NUCLEOTIDE SEQUENCE [LARGE SCALE GENOMIC DNA]</scope>
    <source>
        <strain evidence="9 10">DSM 21668</strain>
    </source>
</reference>
<dbReference type="Pfam" id="PF05227">
    <property type="entry name" value="CHASE3"/>
    <property type="match status" value="1"/>
</dbReference>
<dbReference type="PANTHER" id="PTHR43304:SF1">
    <property type="entry name" value="PAC DOMAIN-CONTAINING PROTEIN"/>
    <property type="match status" value="1"/>
</dbReference>
<feature type="domain" description="Histidine kinase" evidence="8">
    <location>
        <begin position="238"/>
        <end position="467"/>
    </location>
</feature>
<keyword evidence="10" id="KW-1185">Reference proteome</keyword>
<keyword evidence="7" id="KW-0472">Membrane</keyword>
<keyword evidence="7" id="KW-1133">Transmembrane helix</keyword>
<dbReference type="InterPro" id="IPR007891">
    <property type="entry name" value="CHASE3"/>
</dbReference>
<dbReference type="STRING" id="563176.SAMN04488090_4580"/>
<keyword evidence="5 9" id="KW-0418">Kinase</keyword>
<dbReference type="InterPro" id="IPR036097">
    <property type="entry name" value="HisK_dim/P_sf"/>
</dbReference>
<keyword evidence="6" id="KW-0175">Coiled coil</keyword>
<evidence type="ECO:0000256" key="7">
    <source>
        <dbReference type="SAM" id="Phobius"/>
    </source>
</evidence>
<dbReference type="FunFam" id="3.30.565.10:FF:000006">
    <property type="entry name" value="Sensor histidine kinase WalK"/>
    <property type="match status" value="1"/>
</dbReference>
<gene>
    <name evidence="9" type="ORF">SAMN04488090_4580</name>
</gene>
<feature type="transmembrane region" description="Helical" evidence="7">
    <location>
        <begin position="6"/>
        <end position="28"/>
    </location>
</feature>
<evidence type="ECO:0000313" key="9">
    <source>
        <dbReference type="EMBL" id="SDM92505.1"/>
    </source>
</evidence>
<dbReference type="InterPro" id="IPR003661">
    <property type="entry name" value="HisK_dim/P_dom"/>
</dbReference>
<comment type="catalytic activity">
    <reaction evidence="1">
        <text>ATP + protein L-histidine = ADP + protein N-phospho-L-histidine.</text>
        <dbReference type="EC" id="2.7.13.3"/>
    </reaction>
</comment>
<dbReference type="SMART" id="SM00387">
    <property type="entry name" value="HATPase_c"/>
    <property type="match status" value="1"/>
</dbReference>
<keyword evidence="4" id="KW-0808">Transferase</keyword>
<dbReference type="InterPro" id="IPR004358">
    <property type="entry name" value="Sig_transdc_His_kin-like_C"/>
</dbReference>
<dbReference type="Gene3D" id="3.30.565.10">
    <property type="entry name" value="Histidine kinase-like ATPase, C-terminal domain"/>
    <property type="match status" value="1"/>
</dbReference>
<evidence type="ECO:0000256" key="3">
    <source>
        <dbReference type="ARBA" id="ARBA00022553"/>
    </source>
</evidence>
<dbReference type="Proteomes" id="UP000198901">
    <property type="component" value="Unassembled WGS sequence"/>
</dbReference>
<dbReference type="OrthoDB" id="9124519at2"/>
<accession>A0A1G9X841</accession>
<dbReference type="CDD" id="cd00082">
    <property type="entry name" value="HisKA"/>
    <property type="match status" value="1"/>
</dbReference>
<dbReference type="SUPFAM" id="SSF55874">
    <property type="entry name" value="ATPase domain of HSP90 chaperone/DNA topoisomerase II/histidine kinase"/>
    <property type="match status" value="1"/>
</dbReference>
<dbReference type="PROSITE" id="PS50109">
    <property type="entry name" value="HIS_KIN"/>
    <property type="match status" value="1"/>
</dbReference>
<sequence length="475" mass="54365">MKGSTVWLLNVSAASAMAVLILLTYLCLDQVRTAVWFNDRVDHTYQVILESEKMMSRVREAETGLRGYLLTNNERFLQSYHDARDAYEVSMQRMDSLSRDNVHQLRRLGIIRSLLRDNWRVTDENIRLSSQKKVSKTIEQANVLKGKATMDAVKSVVQEMQQEERRILDGRMSARERKFNLTPAYLLVLAFLAGGLLVLSAFFLHKELRRRVQTQKDLEKKVEELNRSNAELEQFAYVASHDLQEPLRKIRAFADRLLMKQRDGLTEEGKIMLDKISGSAERMQGLINDLLTFSRMVNNPDATEPTDFNRIFQEVESDLSMSIAEHQAEIHCDPLPELMAHPNQIRQLFINLLSNALKFSKSTGKVVIEIRHEEVSGQDIPGLDSEIRKEQRYHRFQVIDNGIGFEPEYAEKIFVIFQRLHGKSSYSGTGIGLAICRRVVTNHGGYIFAEGKPGEGAIFTFYLPSDSDTEGFTID</sequence>
<dbReference type="PANTHER" id="PTHR43304">
    <property type="entry name" value="PHYTOCHROME-LIKE PROTEIN CPH1"/>
    <property type="match status" value="1"/>
</dbReference>
<dbReference type="EMBL" id="FNGS01000010">
    <property type="protein sequence ID" value="SDM92505.1"/>
    <property type="molecule type" value="Genomic_DNA"/>
</dbReference>
<dbReference type="Gene3D" id="1.10.287.130">
    <property type="match status" value="1"/>
</dbReference>
<dbReference type="Pfam" id="PF00512">
    <property type="entry name" value="HisKA"/>
    <property type="match status" value="1"/>
</dbReference>
<dbReference type="PRINTS" id="PR00344">
    <property type="entry name" value="BCTRLSENSOR"/>
</dbReference>
<keyword evidence="7" id="KW-0812">Transmembrane</keyword>
<name>A0A1G9X841_9BACT</name>
<dbReference type="InterPro" id="IPR005467">
    <property type="entry name" value="His_kinase_dom"/>
</dbReference>
<evidence type="ECO:0000259" key="8">
    <source>
        <dbReference type="PROSITE" id="PS50109"/>
    </source>
</evidence>
<evidence type="ECO:0000256" key="6">
    <source>
        <dbReference type="SAM" id="Coils"/>
    </source>
</evidence>
<dbReference type="GO" id="GO:0000155">
    <property type="term" value="F:phosphorelay sensor kinase activity"/>
    <property type="evidence" value="ECO:0007669"/>
    <property type="project" value="InterPro"/>
</dbReference>
<dbReference type="Pfam" id="PF02518">
    <property type="entry name" value="HATPase_c"/>
    <property type="match status" value="1"/>
</dbReference>
<evidence type="ECO:0000256" key="2">
    <source>
        <dbReference type="ARBA" id="ARBA00012438"/>
    </source>
</evidence>
<organism evidence="9 10">
    <name type="scientific">Siphonobacter aquaeclarae</name>
    <dbReference type="NCBI Taxonomy" id="563176"/>
    <lineage>
        <taxon>Bacteria</taxon>
        <taxon>Pseudomonadati</taxon>
        <taxon>Bacteroidota</taxon>
        <taxon>Cytophagia</taxon>
        <taxon>Cytophagales</taxon>
        <taxon>Cytophagaceae</taxon>
        <taxon>Siphonobacter</taxon>
    </lineage>
</organism>
<dbReference type="CDD" id="cd19410">
    <property type="entry name" value="HK9-like_sensor"/>
    <property type="match status" value="1"/>
</dbReference>
<evidence type="ECO:0000256" key="4">
    <source>
        <dbReference type="ARBA" id="ARBA00022679"/>
    </source>
</evidence>
<feature type="transmembrane region" description="Helical" evidence="7">
    <location>
        <begin position="184"/>
        <end position="204"/>
    </location>
</feature>
<dbReference type="InterPro" id="IPR036890">
    <property type="entry name" value="HATPase_C_sf"/>
</dbReference>
<dbReference type="EC" id="2.7.13.3" evidence="2"/>
<dbReference type="InterPro" id="IPR003594">
    <property type="entry name" value="HATPase_dom"/>
</dbReference>